<keyword evidence="2 6" id="KW-0812">Transmembrane</keyword>
<feature type="region of interest" description="Disordered" evidence="5">
    <location>
        <begin position="1"/>
        <end position="27"/>
    </location>
</feature>
<organism evidence="7 8">
    <name type="scientific">Pneumocystis wakefieldiae</name>
    <dbReference type="NCBI Taxonomy" id="38082"/>
    <lineage>
        <taxon>Eukaryota</taxon>
        <taxon>Fungi</taxon>
        <taxon>Dikarya</taxon>
        <taxon>Ascomycota</taxon>
        <taxon>Taphrinomycotina</taxon>
        <taxon>Pneumocystomycetes</taxon>
        <taxon>Pneumocystaceae</taxon>
        <taxon>Pneumocystis</taxon>
    </lineage>
</organism>
<comment type="subcellular location">
    <subcellularLocation>
        <location evidence="1">Membrane</location>
        <topology evidence="1">Multi-pass membrane protein</topology>
    </subcellularLocation>
</comment>
<reference evidence="7" key="1">
    <citation type="submission" date="2020-06" db="EMBL/GenBank/DDBJ databases">
        <title>Genomes of multiple members of Pneumocystis genus reveal paths to human pathogen Pneumocystis jirovecii.</title>
        <authorList>
            <person name="Cisse O.H."/>
            <person name="Ma L."/>
            <person name="Dekker J."/>
            <person name="Khil P."/>
            <person name="Jo J."/>
            <person name="Brenchley J."/>
            <person name="Blair R."/>
            <person name="Pahar B."/>
            <person name="Chabe M."/>
            <person name="Van Rompay K.A."/>
            <person name="Keesler R."/>
            <person name="Sukura A."/>
            <person name="Hirsch V."/>
            <person name="Kutty G."/>
            <person name="Liu Y."/>
            <person name="Peng L."/>
            <person name="Chen J."/>
            <person name="Song J."/>
            <person name="Weissenbacher-Lang C."/>
            <person name="Xu J."/>
            <person name="Upham N.S."/>
            <person name="Stajich J.E."/>
            <person name="Cuomo C.A."/>
            <person name="Cushion M.T."/>
            <person name="Kovacs J.A."/>
        </authorList>
    </citation>
    <scope>NUCLEOTIDE SEQUENCE</scope>
    <source>
        <strain evidence="7">2A</strain>
    </source>
</reference>
<dbReference type="GO" id="GO:0030150">
    <property type="term" value="P:protein import into mitochondrial matrix"/>
    <property type="evidence" value="ECO:0007669"/>
    <property type="project" value="TreeGrafter"/>
</dbReference>
<dbReference type="OrthoDB" id="159299at2759"/>
<name>A0A899FY00_9ASCO</name>
<evidence type="ECO:0000256" key="3">
    <source>
        <dbReference type="ARBA" id="ARBA00022989"/>
    </source>
</evidence>
<feature type="compositionally biased region" description="Basic and acidic residues" evidence="5">
    <location>
        <begin position="10"/>
        <end position="19"/>
    </location>
</feature>
<feature type="transmembrane region" description="Helical" evidence="6">
    <location>
        <begin position="183"/>
        <end position="203"/>
    </location>
</feature>
<gene>
    <name evidence="7" type="ORF">MERGE_002479</name>
</gene>
<dbReference type="Proteomes" id="UP000663699">
    <property type="component" value="Chromosome 5"/>
</dbReference>
<protein>
    <recommendedName>
        <fullName evidence="9">Mitochondrial import inner membrane translocase subunit TIM23</fullName>
    </recommendedName>
</protein>
<keyword evidence="4 6" id="KW-0472">Membrane</keyword>
<dbReference type="AlphaFoldDB" id="A0A899FY00"/>
<evidence type="ECO:0000313" key="7">
    <source>
        <dbReference type="EMBL" id="QSL65174.1"/>
    </source>
</evidence>
<dbReference type="EMBL" id="CP054536">
    <property type="protein sequence ID" value="QSL65174.1"/>
    <property type="molecule type" value="Genomic_DNA"/>
</dbReference>
<dbReference type="InterPro" id="IPR045238">
    <property type="entry name" value="Tim23-like"/>
</dbReference>
<dbReference type="PANTHER" id="PTHR15371:SF0">
    <property type="entry name" value="SD19278P"/>
    <property type="match status" value="1"/>
</dbReference>
<evidence type="ECO:0000256" key="2">
    <source>
        <dbReference type="ARBA" id="ARBA00022692"/>
    </source>
</evidence>
<evidence type="ECO:0000256" key="1">
    <source>
        <dbReference type="ARBA" id="ARBA00004141"/>
    </source>
</evidence>
<sequence length="209" mass="22160">MAWLFSGKKTPTEHSEGAAEKPPSGMPYSLAEAPEIFDRDAMDPSRLHPLAGLGKNLDYFSLEDAKLANLPGGKTAFPSRGWSDDLTYGTGTVYLSALGIGGIWGVFEGLSKVSKAISVRVRINSILNAMTRRGPLLANSAGVIALGYNTANSTLGYYRGKHDDLNSILSGALAGAVYKSTRGIKSIIIVSGICSGLAGIWCFSKRLFI</sequence>
<keyword evidence="8" id="KW-1185">Reference proteome</keyword>
<evidence type="ECO:0008006" key="9">
    <source>
        <dbReference type="Google" id="ProtNLM"/>
    </source>
</evidence>
<dbReference type="Pfam" id="PF02466">
    <property type="entry name" value="Tim17"/>
    <property type="match status" value="1"/>
</dbReference>
<evidence type="ECO:0000313" key="8">
    <source>
        <dbReference type="Proteomes" id="UP000663699"/>
    </source>
</evidence>
<evidence type="ECO:0000256" key="4">
    <source>
        <dbReference type="ARBA" id="ARBA00023136"/>
    </source>
</evidence>
<dbReference type="PANTHER" id="PTHR15371">
    <property type="entry name" value="TIM23"/>
    <property type="match status" value="1"/>
</dbReference>
<evidence type="ECO:0000256" key="6">
    <source>
        <dbReference type="SAM" id="Phobius"/>
    </source>
</evidence>
<accession>A0A899FY00</accession>
<keyword evidence="3 6" id="KW-1133">Transmembrane helix</keyword>
<dbReference type="GO" id="GO:0008320">
    <property type="term" value="F:protein transmembrane transporter activity"/>
    <property type="evidence" value="ECO:0007669"/>
    <property type="project" value="TreeGrafter"/>
</dbReference>
<dbReference type="GO" id="GO:0005744">
    <property type="term" value="C:TIM23 mitochondrial import inner membrane translocase complex"/>
    <property type="evidence" value="ECO:0007669"/>
    <property type="project" value="TreeGrafter"/>
</dbReference>
<proteinExistence type="predicted"/>
<evidence type="ECO:0000256" key="5">
    <source>
        <dbReference type="SAM" id="MobiDB-lite"/>
    </source>
</evidence>